<dbReference type="EMBL" id="JARK01001361">
    <property type="protein sequence ID" value="EYC18989.1"/>
    <property type="molecule type" value="Genomic_DNA"/>
</dbReference>
<dbReference type="AlphaFoldDB" id="A0A016UU76"/>
<reference evidence="3" key="1">
    <citation type="journal article" date="2015" name="Nat. Genet.">
        <title>The genome and transcriptome of the zoonotic hookworm Ancylostoma ceylanicum identify infection-specific gene families.</title>
        <authorList>
            <person name="Schwarz E.M."/>
            <person name="Hu Y."/>
            <person name="Antoshechkin I."/>
            <person name="Miller M.M."/>
            <person name="Sternberg P.W."/>
            <person name="Aroian R.V."/>
        </authorList>
    </citation>
    <scope>NUCLEOTIDE SEQUENCE</scope>
    <source>
        <strain evidence="3">HY135</strain>
    </source>
</reference>
<dbReference type="Proteomes" id="UP000024635">
    <property type="component" value="Unassembled WGS sequence"/>
</dbReference>
<dbReference type="InterPro" id="IPR035126">
    <property type="entry name" value="SCVP"/>
</dbReference>
<evidence type="ECO:0000313" key="2">
    <source>
        <dbReference type="EMBL" id="EYC18989.1"/>
    </source>
</evidence>
<accession>A0A016UU76</accession>
<proteinExistence type="predicted"/>
<comment type="caution">
    <text evidence="2">The sequence shown here is derived from an EMBL/GenBank/DDBJ whole genome shotgun (WGS) entry which is preliminary data.</text>
</comment>
<keyword evidence="1" id="KW-0732">Signal</keyword>
<sequence>MFHLLCSLLMVAIIEHVRSSPWEMVEVTLVSENYGNGTFKYALDEFHDLFDEFAQQQGIRFHRGNFREILASNDTAKYGLRGVHCEQFRQFLSGVKAVKYHLQYAAVKCGAMTFSFCLAFSCTPEEFPLNSTTTAVLGAK</sequence>
<keyword evidence="3" id="KW-1185">Reference proteome</keyword>
<dbReference type="Pfam" id="PF17619">
    <property type="entry name" value="SCVP"/>
    <property type="match status" value="1"/>
</dbReference>
<feature type="signal peptide" evidence="1">
    <location>
        <begin position="1"/>
        <end position="19"/>
    </location>
</feature>
<gene>
    <name evidence="2" type="primary">Acey_s0025.g1101</name>
    <name evidence="2" type="ORF">Y032_0025g1101</name>
</gene>
<evidence type="ECO:0000313" key="3">
    <source>
        <dbReference type="Proteomes" id="UP000024635"/>
    </source>
</evidence>
<organism evidence="2 3">
    <name type="scientific">Ancylostoma ceylanicum</name>
    <dbReference type="NCBI Taxonomy" id="53326"/>
    <lineage>
        <taxon>Eukaryota</taxon>
        <taxon>Metazoa</taxon>
        <taxon>Ecdysozoa</taxon>
        <taxon>Nematoda</taxon>
        <taxon>Chromadorea</taxon>
        <taxon>Rhabditida</taxon>
        <taxon>Rhabditina</taxon>
        <taxon>Rhabditomorpha</taxon>
        <taxon>Strongyloidea</taxon>
        <taxon>Ancylostomatidae</taxon>
        <taxon>Ancylostomatinae</taxon>
        <taxon>Ancylostoma</taxon>
    </lineage>
</organism>
<feature type="chain" id="PRO_5001489235" evidence="1">
    <location>
        <begin position="20"/>
        <end position="140"/>
    </location>
</feature>
<name>A0A016UU76_9BILA</name>
<evidence type="ECO:0000256" key="1">
    <source>
        <dbReference type="SAM" id="SignalP"/>
    </source>
</evidence>
<protein>
    <submittedName>
        <fullName evidence="2">Uncharacterized protein</fullName>
    </submittedName>
</protein>